<evidence type="ECO:0000313" key="1">
    <source>
        <dbReference type="EMBL" id="MDB9487542.1"/>
    </source>
</evidence>
<accession>A0ABT5A8N2</accession>
<dbReference type="EMBL" id="JAQMTU010000078">
    <property type="protein sequence ID" value="MDB9487542.1"/>
    <property type="molecule type" value="Genomic_DNA"/>
</dbReference>
<evidence type="ECO:0000313" key="2">
    <source>
        <dbReference type="Proteomes" id="UP001212123"/>
    </source>
</evidence>
<proteinExistence type="predicted"/>
<dbReference type="RefSeq" id="WP_271805725.1">
    <property type="nucleotide sequence ID" value="NZ_JAQMTU010000078.1"/>
</dbReference>
<comment type="caution">
    <text evidence="1">The sequence shown here is derived from an EMBL/GenBank/DDBJ whole genome shotgun (WGS) entry which is preliminary data.</text>
</comment>
<gene>
    <name evidence="1" type="ORF">PN492_13460</name>
</gene>
<organism evidence="1 2">
    <name type="scientific">Dolichospermum circinale CS-537/01</name>
    <dbReference type="NCBI Taxonomy" id="3021739"/>
    <lineage>
        <taxon>Bacteria</taxon>
        <taxon>Bacillati</taxon>
        <taxon>Cyanobacteriota</taxon>
        <taxon>Cyanophyceae</taxon>
        <taxon>Nostocales</taxon>
        <taxon>Aphanizomenonaceae</taxon>
        <taxon>Dolichospermum</taxon>
        <taxon>Dolichospermum circinale</taxon>
    </lineage>
</organism>
<reference evidence="1 2" key="1">
    <citation type="submission" date="2023-01" db="EMBL/GenBank/DDBJ databases">
        <title>Genomes from the Australian National Cyanobacteria Reference Collection.</title>
        <authorList>
            <person name="Willis A."/>
            <person name="Lee E.M.F."/>
        </authorList>
    </citation>
    <scope>NUCLEOTIDE SEQUENCE [LARGE SCALE GENOMIC DNA]</scope>
    <source>
        <strain evidence="1 2">CS-537/01</strain>
    </source>
</reference>
<keyword evidence="2" id="KW-1185">Reference proteome</keyword>
<sequence>MKLKVSGRDLVLTNNLKTATGKYFQELFTASVHLIGGSLEREVRANDKLTLKSLARLSLEYNLSFRHCVLILEARRILPKNTLRSLTNKGVKVNDLMNKVRSQLLEQESNLH</sequence>
<name>A0ABT5A8N2_9CYAN</name>
<protein>
    <submittedName>
        <fullName evidence="1">Uncharacterized protein</fullName>
    </submittedName>
</protein>
<dbReference type="Proteomes" id="UP001212123">
    <property type="component" value="Unassembled WGS sequence"/>
</dbReference>